<dbReference type="Proteomes" id="UP001143747">
    <property type="component" value="Unassembled WGS sequence"/>
</dbReference>
<dbReference type="AlphaFoldDB" id="A0A9Q4PXG5"/>
<evidence type="ECO:0000313" key="2">
    <source>
        <dbReference type="Proteomes" id="UP001143747"/>
    </source>
</evidence>
<comment type="caution">
    <text evidence="1">The sequence shown here is derived from an EMBL/GenBank/DDBJ whole genome shotgun (WGS) entry which is preliminary data.</text>
</comment>
<dbReference type="RefSeq" id="WP_274925227.1">
    <property type="nucleotide sequence ID" value="NZ_JAKELO010000002.1"/>
</dbReference>
<sequence length="57" mass="6610">MLYLYADAKDYFRGTPIFSRKIYVAATVVIEESEGEEEGEIFRIFSPSDICWFFTGT</sequence>
<gene>
    <name evidence="1" type="ORF">L0665_08310</name>
</gene>
<organism evidence="1 2">
    <name type="scientific">Methanogenium marinum</name>
    <dbReference type="NCBI Taxonomy" id="348610"/>
    <lineage>
        <taxon>Archaea</taxon>
        <taxon>Methanobacteriati</taxon>
        <taxon>Methanobacteriota</taxon>
        <taxon>Stenosarchaea group</taxon>
        <taxon>Methanomicrobia</taxon>
        <taxon>Methanomicrobiales</taxon>
        <taxon>Methanomicrobiaceae</taxon>
        <taxon>Methanogenium</taxon>
    </lineage>
</organism>
<dbReference type="EMBL" id="JAKELO010000002">
    <property type="protein sequence ID" value="MDE4908606.1"/>
    <property type="molecule type" value="Genomic_DNA"/>
</dbReference>
<evidence type="ECO:0000313" key="1">
    <source>
        <dbReference type="EMBL" id="MDE4908606.1"/>
    </source>
</evidence>
<name>A0A9Q4PXG5_9EURY</name>
<reference evidence="1" key="1">
    <citation type="submission" date="2022-01" db="EMBL/GenBank/DDBJ databases">
        <title>Draft genome of Methanogenium marinum DSM 15558.</title>
        <authorList>
            <person name="Chen S.-C."/>
            <person name="You Y.-T."/>
        </authorList>
    </citation>
    <scope>NUCLEOTIDE SEQUENCE</scope>
    <source>
        <strain evidence="1">DSM 15558</strain>
    </source>
</reference>
<protein>
    <submittedName>
        <fullName evidence="1">Uncharacterized protein</fullName>
    </submittedName>
</protein>
<proteinExistence type="predicted"/>
<keyword evidence="2" id="KW-1185">Reference proteome</keyword>
<accession>A0A9Q4PXG5</accession>